<dbReference type="GeneID" id="85460648"/>
<evidence type="ECO:0000313" key="2">
    <source>
        <dbReference type="Proteomes" id="UP001224890"/>
    </source>
</evidence>
<proteinExistence type="predicted"/>
<reference evidence="1" key="1">
    <citation type="submission" date="2021-06" db="EMBL/GenBank/DDBJ databases">
        <title>Comparative genomics, transcriptomics and evolutionary studies reveal genomic signatures of adaptation to plant cell wall in hemibiotrophic fungi.</title>
        <authorList>
            <consortium name="DOE Joint Genome Institute"/>
            <person name="Baroncelli R."/>
            <person name="Diaz J.F."/>
            <person name="Benocci T."/>
            <person name="Peng M."/>
            <person name="Battaglia E."/>
            <person name="Haridas S."/>
            <person name="Andreopoulos W."/>
            <person name="Labutti K."/>
            <person name="Pangilinan J."/>
            <person name="Floch G.L."/>
            <person name="Makela M.R."/>
            <person name="Henrissat B."/>
            <person name="Grigoriev I.V."/>
            <person name="Crouch J.A."/>
            <person name="De Vries R.P."/>
            <person name="Sukno S.A."/>
            <person name="Thon M.R."/>
        </authorList>
    </citation>
    <scope>NUCLEOTIDE SEQUENCE</scope>
    <source>
        <strain evidence="1">CBS 193.32</strain>
    </source>
</reference>
<sequence length="56" mass="6463">MEKRFIERSLMEALLPRCLQVVQALMPAVLCHYPHHCLCDEALSLGCCWPNTQHLL</sequence>
<evidence type="ECO:0000313" key="1">
    <source>
        <dbReference type="EMBL" id="KAK1659182.1"/>
    </source>
</evidence>
<organism evidence="1 2">
    <name type="scientific">Colletotrichum godetiae</name>
    <dbReference type="NCBI Taxonomy" id="1209918"/>
    <lineage>
        <taxon>Eukaryota</taxon>
        <taxon>Fungi</taxon>
        <taxon>Dikarya</taxon>
        <taxon>Ascomycota</taxon>
        <taxon>Pezizomycotina</taxon>
        <taxon>Sordariomycetes</taxon>
        <taxon>Hypocreomycetidae</taxon>
        <taxon>Glomerellales</taxon>
        <taxon>Glomerellaceae</taxon>
        <taxon>Colletotrichum</taxon>
        <taxon>Colletotrichum acutatum species complex</taxon>
    </lineage>
</organism>
<name>A0AAJ0ACN3_9PEZI</name>
<gene>
    <name evidence="1" type="ORF">BDP55DRAFT_680612</name>
</gene>
<dbReference type="AlphaFoldDB" id="A0AAJ0ACN3"/>
<protein>
    <submittedName>
        <fullName evidence="1">Uncharacterized protein</fullName>
    </submittedName>
</protein>
<dbReference type="Proteomes" id="UP001224890">
    <property type="component" value="Unassembled WGS sequence"/>
</dbReference>
<dbReference type="RefSeq" id="XP_060423946.1">
    <property type="nucleotide sequence ID" value="XM_060576122.1"/>
</dbReference>
<accession>A0AAJ0ACN3</accession>
<dbReference type="EMBL" id="JAHMHR010000064">
    <property type="protein sequence ID" value="KAK1659182.1"/>
    <property type="molecule type" value="Genomic_DNA"/>
</dbReference>
<keyword evidence="2" id="KW-1185">Reference proteome</keyword>
<comment type="caution">
    <text evidence="1">The sequence shown here is derived from an EMBL/GenBank/DDBJ whole genome shotgun (WGS) entry which is preliminary data.</text>
</comment>